<dbReference type="RefSeq" id="WP_026658445.1">
    <property type="nucleotide sequence ID" value="NC_022538.1"/>
</dbReference>
<sequence length="498" mass="58148">MEHFSQWFIEFFKKLSQDLWALLSGFFKGIYNLFIGNPINYFKDFNVQSKNFTAGDWALSIMFITIFFVVVVLLLLVIYQIIKRYIRFTKIEQDKIDLLHRQHQLELRLKNGSIQAKNSSIFNSNPKSKKEAQNKKGNRFVKLSNIDEKYKYSVLATPMLEEEKLSLPQLVTRFRNYSAYEHKLFYTEKTIAIFLAGMATSKTMILEGISGTGKTSLPYAFGKFISHDSSIISVQPSWRDRFEMMGYLNEFTKKFNETEFLRSVYESLYRTDINLIVLDEMNLARVEYYFADFLSLLELPNPDEWLLDLIPEQIVGDPVQLKEGKIKIAQNIWFIGTANKDDSTFAITDKVYDRAASIEMNDKAQRFDAPETKAMNLSFDYLQNLFTQAEQNHFISPSNLDALVKLDTYITEKFEITFGNRIMKQLNTFVPVFMACGQEEVTGIDYIIARKIIRKFETLNLPFLQKELQDLLLLCDKLFGKDKLIETKKLVNKFLRQV</sequence>
<dbReference type="EMBL" id="FO681347">
    <property type="protein sequence ID" value="CCV64250.1"/>
    <property type="molecule type" value="Genomic_DNA"/>
</dbReference>
<dbReference type="KEGG" id="apal:BN85406730"/>
<evidence type="ECO:0000313" key="3">
    <source>
        <dbReference type="Proteomes" id="UP000032740"/>
    </source>
</evidence>
<name>U4KPP4_ALTPJ</name>
<dbReference type="SUPFAM" id="SSF52540">
    <property type="entry name" value="P-loop containing nucleoside triphosphate hydrolases"/>
    <property type="match status" value="1"/>
</dbReference>
<dbReference type="OrthoDB" id="9781481at2"/>
<keyword evidence="3" id="KW-1185">Reference proteome</keyword>
<dbReference type="AlphaFoldDB" id="U4KPP4"/>
<feature type="transmembrane region" description="Helical" evidence="1">
    <location>
        <begin position="20"/>
        <end position="39"/>
    </location>
</feature>
<dbReference type="Proteomes" id="UP000032740">
    <property type="component" value="Chromosome"/>
</dbReference>
<protein>
    <recommendedName>
        <fullName evidence="4">ATPase dynein-related AAA domain-containing protein</fullName>
    </recommendedName>
</protein>
<dbReference type="InterPro" id="IPR027417">
    <property type="entry name" value="P-loop_NTPase"/>
</dbReference>
<keyword evidence="1" id="KW-0812">Transmembrane</keyword>
<dbReference type="HOGENOM" id="CLU_042759_0_0_14"/>
<keyword evidence="1" id="KW-0472">Membrane</keyword>
<gene>
    <name evidence="2" type="ORF">BN85406730</name>
</gene>
<dbReference type="STRING" id="1318466.BN85406730"/>
<evidence type="ECO:0000256" key="1">
    <source>
        <dbReference type="SAM" id="Phobius"/>
    </source>
</evidence>
<evidence type="ECO:0000313" key="2">
    <source>
        <dbReference type="EMBL" id="CCV64250.1"/>
    </source>
</evidence>
<organism evidence="2 3">
    <name type="scientific">Alteracholeplasma palmae (strain ATCC 49389 / J233)</name>
    <name type="common">Acholeplasma palmae</name>
    <dbReference type="NCBI Taxonomy" id="1318466"/>
    <lineage>
        <taxon>Bacteria</taxon>
        <taxon>Bacillati</taxon>
        <taxon>Mycoplasmatota</taxon>
        <taxon>Mollicutes</taxon>
        <taxon>Acholeplasmatales</taxon>
        <taxon>Acholeplasmataceae</taxon>
        <taxon>Acholeplasma</taxon>
    </lineage>
</organism>
<proteinExistence type="predicted"/>
<dbReference type="Gene3D" id="3.40.50.300">
    <property type="entry name" value="P-loop containing nucleotide triphosphate hydrolases"/>
    <property type="match status" value="1"/>
</dbReference>
<evidence type="ECO:0008006" key="4">
    <source>
        <dbReference type="Google" id="ProtNLM"/>
    </source>
</evidence>
<feature type="transmembrane region" description="Helical" evidence="1">
    <location>
        <begin position="59"/>
        <end position="82"/>
    </location>
</feature>
<accession>U4KPP4</accession>
<reference evidence="2 3" key="1">
    <citation type="journal article" date="2013" name="J. Mol. Microbiol. Biotechnol.">
        <title>Analysis of the Complete Genomes of Acholeplasma brassicae , A. palmae and A. laidlawii and Their Comparison to the Obligate Parasites from ' Candidatus Phytoplasma'.</title>
        <authorList>
            <person name="Kube M."/>
            <person name="Siewert C."/>
            <person name="Migdoll A.M."/>
            <person name="Duduk B."/>
            <person name="Holz S."/>
            <person name="Rabus R."/>
            <person name="Seemuller E."/>
            <person name="Mitrovic J."/>
            <person name="Muller I."/>
            <person name="Buttner C."/>
            <person name="Reinhardt R."/>
        </authorList>
    </citation>
    <scope>NUCLEOTIDE SEQUENCE [LARGE SCALE GENOMIC DNA]</scope>
    <source>
        <strain evidence="2 3">J233</strain>
    </source>
</reference>
<keyword evidence="1" id="KW-1133">Transmembrane helix</keyword>